<reference evidence="2" key="1">
    <citation type="submission" date="2020-11" db="EMBL/GenBank/DDBJ databases">
        <authorList>
            <person name="Tran Van P."/>
        </authorList>
    </citation>
    <scope>NUCLEOTIDE SEQUENCE</scope>
</reference>
<protein>
    <recommendedName>
        <fullName evidence="4">Serine protease</fullName>
    </recommendedName>
</protein>
<organism evidence="2">
    <name type="scientific">Medioppia subpectinata</name>
    <dbReference type="NCBI Taxonomy" id="1979941"/>
    <lineage>
        <taxon>Eukaryota</taxon>
        <taxon>Metazoa</taxon>
        <taxon>Ecdysozoa</taxon>
        <taxon>Arthropoda</taxon>
        <taxon>Chelicerata</taxon>
        <taxon>Arachnida</taxon>
        <taxon>Acari</taxon>
        <taxon>Acariformes</taxon>
        <taxon>Sarcoptiformes</taxon>
        <taxon>Oribatida</taxon>
        <taxon>Brachypylina</taxon>
        <taxon>Oppioidea</taxon>
        <taxon>Oppiidae</taxon>
        <taxon>Medioppia</taxon>
    </lineage>
</organism>
<dbReference type="Gene3D" id="2.40.10.120">
    <property type="match status" value="2"/>
</dbReference>
<keyword evidence="3" id="KW-1185">Reference proteome</keyword>
<dbReference type="Gene3D" id="2.30.42.10">
    <property type="match status" value="1"/>
</dbReference>
<sequence length="777" mass="85785">MKKPLNKWRDNGLGDLAFGPNISFHKSGVTSLSANPNDFSALYVYLFSENSFISFKTPISSMVSNKYYGIGNELRTPELWDTSGSDEDPSGRIPNGHHVLANVCTKPKLLESYVIRFGTLGVNDRDIQPRTAIHDTRIRYAIVYSEASNVALIVHLEAFGEPQTPVSNHVTIGQYITAAAETHTRTPPPSKLTIWSLTRCVISVHMSDGKDLTIDEIYRKYINYFVKIMHVTSKYPNGKYMVSWGSGVCLGGTGYIVTNCHVVGEAGHWFVNRFKVDNNGDVCGLGVKDPITGAQVMYCSPQLDIAVIHSKCTVTADTEVQDVGFSISDGQHVVSIGNPTLPFCLSDGVVSCTGREGRTLCVDNYEYHMVYTDPTGLHITHTCSTYNGFSGGPLINMSGQLVGIHYGSIGRGTFREAFSINTASVWGVLNDMKLFSEKRHTYSAEKSLGLALRPMTRELWATLFGADTECTINEGLLVLRKLTTNSVSIPTDIRTGDTIVRVNDNPINSVKELRDYCNNCNPNEVLDISYRKHWNKQIVANVQQIRLKFFIRSALMSQNKELTFDDIYEKYVNYFVKIHNTTGKRPNGQFAWGWGSGVCLGGSGYILTNCHVVGDWGLWFTERFQVDNEGDVRGLGINDGITYSRVMYCSPRLDIAIVYSKCTEADDIGLQELGFSTHVGQHVVSIGNPMLEFCLIDGVVNCVGREGRTLCVDTHEYFMVFTDPTGLHLNHSCPIVQGFSGGPVLNMSGQLVGINYGSIGHGTFRDTFGINTADITG</sequence>
<dbReference type="OrthoDB" id="4217619at2759"/>
<dbReference type="InterPro" id="IPR001940">
    <property type="entry name" value="Peptidase_S1C"/>
</dbReference>
<comment type="similarity">
    <text evidence="1">Belongs to the peptidase S1C family.</text>
</comment>
<dbReference type="GO" id="GO:0006508">
    <property type="term" value="P:proteolysis"/>
    <property type="evidence" value="ECO:0007669"/>
    <property type="project" value="InterPro"/>
</dbReference>
<dbReference type="AlphaFoldDB" id="A0A7R9KZI7"/>
<dbReference type="EMBL" id="OC865042">
    <property type="protein sequence ID" value="CAD7632135.1"/>
    <property type="molecule type" value="Genomic_DNA"/>
</dbReference>
<dbReference type="PANTHER" id="PTHR22939">
    <property type="entry name" value="SERINE PROTEASE FAMILY S1C HTRA-RELATED"/>
    <property type="match status" value="1"/>
</dbReference>
<evidence type="ECO:0000256" key="1">
    <source>
        <dbReference type="ARBA" id="ARBA00010541"/>
    </source>
</evidence>
<dbReference type="Proteomes" id="UP000759131">
    <property type="component" value="Unassembled WGS sequence"/>
</dbReference>
<proteinExistence type="inferred from homology"/>
<dbReference type="InterPro" id="IPR036034">
    <property type="entry name" value="PDZ_sf"/>
</dbReference>
<name>A0A7R9KZI7_9ACAR</name>
<evidence type="ECO:0000313" key="3">
    <source>
        <dbReference type="Proteomes" id="UP000759131"/>
    </source>
</evidence>
<dbReference type="PRINTS" id="PR00834">
    <property type="entry name" value="PROTEASES2C"/>
</dbReference>
<dbReference type="EMBL" id="CAJPIZ010010467">
    <property type="protein sequence ID" value="CAG2112565.1"/>
    <property type="molecule type" value="Genomic_DNA"/>
</dbReference>
<evidence type="ECO:0008006" key="4">
    <source>
        <dbReference type="Google" id="ProtNLM"/>
    </source>
</evidence>
<dbReference type="Pfam" id="PF13365">
    <property type="entry name" value="Trypsin_2"/>
    <property type="match status" value="2"/>
</dbReference>
<accession>A0A7R9KZI7</accession>
<dbReference type="GO" id="GO:0004252">
    <property type="term" value="F:serine-type endopeptidase activity"/>
    <property type="evidence" value="ECO:0007669"/>
    <property type="project" value="InterPro"/>
</dbReference>
<dbReference type="SUPFAM" id="SSF50156">
    <property type="entry name" value="PDZ domain-like"/>
    <property type="match status" value="1"/>
</dbReference>
<evidence type="ECO:0000313" key="2">
    <source>
        <dbReference type="EMBL" id="CAD7632135.1"/>
    </source>
</evidence>
<gene>
    <name evidence="2" type="ORF">OSB1V03_LOCUS12540</name>
</gene>
<dbReference type="SUPFAM" id="SSF50494">
    <property type="entry name" value="Trypsin-like serine proteases"/>
    <property type="match status" value="2"/>
</dbReference>
<dbReference type="InterPro" id="IPR009003">
    <property type="entry name" value="Peptidase_S1_PA"/>
</dbReference>
<dbReference type="PANTHER" id="PTHR22939:SF129">
    <property type="entry name" value="SERINE PROTEASE HTRA2, MITOCHONDRIAL"/>
    <property type="match status" value="1"/>
</dbReference>